<feature type="domain" description="Phospholipid/glycerol acyltransferase" evidence="2">
    <location>
        <begin position="63"/>
        <end position="179"/>
    </location>
</feature>
<evidence type="ECO:0000313" key="4">
    <source>
        <dbReference type="Proteomes" id="UP000831947"/>
    </source>
</evidence>
<dbReference type="Proteomes" id="UP000831947">
    <property type="component" value="Chromosome"/>
</dbReference>
<keyword evidence="1" id="KW-1133">Transmembrane helix</keyword>
<keyword evidence="3" id="KW-0012">Acyltransferase</keyword>
<keyword evidence="3" id="KW-0808">Transferase</keyword>
<evidence type="ECO:0000259" key="2">
    <source>
        <dbReference type="SMART" id="SM00563"/>
    </source>
</evidence>
<keyword evidence="1" id="KW-0812">Transmembrane</keyword>
<dbReference type="Pfam" id="PF01553">
    <property type="entry name" value="Acyltransferase"/>
    <property type="match status" value="1"/>
</dbReference>
<dbReference type="SMART" id="SM00563">
    <property type="entry name" value="PlsC"/>
    <property type="match status" value="1"/>
</dbReference>
<accession>A0ABY4PCW1</accession>
<dbReference type="EMBL" id="CP093365">
    <property type="protein sequence ID" value="UQS83112.1"/>
    <property type="molecule type" value="Genomic_DNA"/>
</dbReference>
<evidence type="ECO:0000256" key="1">
    <source>
        <dbReference type="SAM" id="Phobius"/>
    </source>
</evidence>
<keyword evidence="4" id="KW-1185">Reference proteome</keyword>
<feature type="transmembrane region" description="Helical" evidence="1">
    <location>
        <begin position="20"/>
        <end position="45"/>
    </location>
</feature>
<protein>
    <submittedName>
        <fullName evidence="3">1-acyl-sn-glycerol-3-phosphate acyltransferase</fullName>
    </submittedName>
</protein>
<dbReference type="InterPro" id="IPR002123">
    <property type="entry name" value="Plipid/glycerol_acylTrfase"/>
</dbReference>
<name>A0ABY4PCW1_9LACO</name>
<dbReference type="SUPFAM" id="SSF69593">
    <property type="entry name" value="Glycerol-3-phosphate (1)-acyltransferase"/>
    <property type="match status" value="1"/>
</dbReference>
<organism evidence="3 4">
    <name type="scientific">Bombilactobacillus thymidiniphilus</name>
    <dbReference type="NCBI Taxonomy" id="2923363"/>
    <lineage>
        <taxon>Bacteria</taxon>
        <taxon>Bacillati</taxon>
        <taxon>Bacillota</taxon>
        <taxon>Bacilli</taxon>
        <taxon>Lactobacillales</taxon>
        <taxon>Lactobacillaceae</taxon>
        <taxon>Bombilactobacillus</taxon>
    </lineage>
</organism>
<dbReference type="GO" id="GO:0016746">
    <property type="term" value="F:acyltransferase activity"/>
    <property type="evidence" value="ECO:0007669"/>
    <property type="project" value="UniProtKB-KW"/>
</dbReference>
<keyword evidence="1" id="KW-0472">Membrane</keyword>
<evidence type="ECO:0000313" key="3">
    <source>
        <dbReference type="EMBL" id="UQS83112.1"/>
    </source>
</evidence>
<reference evidence="3 4" key="1">
    <citation type="journal article" date="2022" name="Int. J. Syst. Evol. Microbiol.">
        <title>Apilactobacillus apisilvae sp. nov., Nicolia spurrieriana gen. nov. sp. nov., Bombilactobacillus folatiphilus sp. nov. and Bombilactobacillus thymidiniphilus sp. nov., four new lactic acid bacterial isolates from stingless bees Tetragonula carbonaria and Austroplebeia australis.</title>
        <authorList>
            <person name="Oliphant S.A."/>
            <person name="Watson-Haigh N.S."/>
            <person name="Sumby K.M."/>
            <person name="Gardner J."/>
            <person name="Groom S."/>
            <person name="Jiranek V."/>
        </authorList>
    </citation>
    <scope>NUCLEOTIDE SEQUENCE [LARGE SCALE GENOMIC DNA]</scope>
    <source>
        <strain evidence="3 4">SG4_A1</strain>
    </source>
</reference>
<sequence length="244" mass="28583">MSKKQMTKLTDKHRWIHTNFFYRVISQLFYYVIVIFSSLYCYGWLHLRFRDIHKLRHNNQKGGVVYCNHTQPLGDALLPFIAAFPKRPYIICSQANLGIPIIGHLLTLGGALVIPDGKTSLGNFNKAVKTRLQQKQLVFIYPEAHVWPYFTEIRPFTSASFHYSAVLPLPSFSLTITYQHAKLSRRPKMVVYVDGPFAFDSQLTPKQNQQNLHEQIRSKMQMRSHNSNFKYYNYIQERNSSNYE</sequence>
<proteinExistence type="predicted"/>
<gene>
    <name evidence="3" type="ORF">MOO47_04815</name>
</gene>
<dbReference type="RefSeq" id="WP_249512339.1">
    <property type="nucleotide sequence ID" value="NZ_CP093365.1"/>
</dbReference>